<feature type="transmembrane region" description="Helical" evidence="1">
    <location>
        <begin position="114"/>
        <end position="134"/>
    </location>
</feature>
<keyword evidence="4" id="KW-1185">Reference proteome</keyword>
<dbReference type="RefSeq" id="XP_060329827.1">
    <property type="nucleotide sequence ID" value="XM_060473401.1"/>
</dbReference>
<dbReference type="EMBL" id="JAUEPS010000021">
    <property type="protein sequence ID" value="KAK0457515.1"/>
    <property type="molecule type" value="Genomic_DNA"/>
</dbReference>
<dbReference type="InterPro" id="IPR045339">
    <property type="entry name" value="DUF6534"/>
</dbReference>
<evidence type="ECO:0000313" key="3">
    <source>
        <dbReference type="EMBL" id="KAK0457515.1"/>
    </source>
</evidence>
<evidence type="ECO:0000256" key="1">
    <source>
        <dbReference type="SAM" id="Phobius"/>
    </source>
</evidence>
<evidence type="ECO:0000313" key="4">
    <source>
        <dbReference type="Proteomes" id="UP001175211"/>
    </source>
</evidence>
<feature type="transmembrane region" description="Helical" evidence="1">
    <location>
        <begin position="225"/>
        <end position="245"/>
    </location>
</feature>
<feature type="domain" description="DUF6534" evidence="2">
    <location>
        <begin position="163"/>
        <end position="249"/>
    </location>
</feature>
<feature type="transmembrane region" description="Helical" evidence="1">
    <location>
        <begin position="197"/>
        <end position="219"/>
    </location>
</feature>
<reference evidence="3" key="1">
    <citation type="submission" date="2023-06" db="EMBL/GenBank/DDBJ databases">
        <authorList>
            <consortium name="Lawrence Berkeley National Laboratory"/>
            <person name="Ahrendt S."/>
            <person name="Sahu N."/>
            <person name="Indic B."/>
            <person name="Wong-Bajracharya J."/>
            <person name="Merenyi Z."/>
            <person name="Ke H.-M."/>
            <person name="Monk M."/>
            <person name="Kocsube S."/>
            <person name="Drula E."/>
            <person name="Lipzen A."/>
            <person name="Balint B."/>
            <person name="Henrissat B."/>
            <person name="Andreopoulos B."/>
            <person name="Martin F.M."/>
            <person name="Harder C.B."/>
            <person name="Rigling D."/>
            <person name="Ford K.L."/>
            <person name="Foster G.D."/>
            <person name="Pangilinan J."/>
            <person name="Papanicolaou A."/>
            <person name="Barry K."/>
            <person name="LaButti K."/>
            <person name="Viragh M."/>
            <person name="Koriabine M."/>
            <person name="Yan M."/>
            <person name="Riley R."/>
            <person name="Champramary S."/>
            <person name="Plett K.L."/>
            <person name="Tsai I.J."/>
            <person name="Slot J."/>
            <person name="Sipos G."/>
            <person name="Plett J."/>
            <person name="Nagy L.G."/>
            <person name="Grigoriev I.V."/>
        </authorList>
    </citation>
    <scope>NUCLEOTIDE SEQUENCE</scope>
    <source>
        <strain evidence="3">CCBAS 213</strain>
    </source>
</reference>
<dbReference type="Proteomes" id="UP001175211">
    <property type="component" value="Unassembled WGS sequence"/>
</dbReference>
<evidence type="ECO:0000259" key="2">
    <source>
        <dbReference type="Pfam" id="PF20152"/>
    </source>
</evidence>
<dbReference type="PANTHER" id="PTHR40465">
    <property type="entry name" value="CHROMOSOME 1, WHOLE GENOME SHOTGUN SEQUENCE"/>
    <property type="match status" value="1"/>
</dbReference>
<feature type="transmembrane region" description="Helical" evidence="1">
    <location>
        <begin position="154"/>
        <end position="176"/>
    </location>
</feature>
<feature type="transmembrane region" description="Helical" evidence="1">
    <location>
        <begin position="12"/>
        <end position="34"/>
    </location>
</feature>
<dbReference type="GeneID" id="85356949"/>
<keyword evidence="1" id="KW-0472">Membrane</keyword>
<protein>
    <recommendedName>
        <fullName evidence="2">DUF6534 domain-containing protein</fullName>
    </recommendedName>
</protein>
<name>A0AA39KCM8_ARMTA</name>
<comment type="caution">
    <text evidence="3">The sequence shown here is derived from an EMBL/GenBank/DDBJ whole genome shotgun (WGS) entry which is preliminary data.</text>
</comment>
<dbReference type="AlphaFoldDB" id="A0AA39KCM8"/>
<proteinExistence type="predicted"/>
<feature type="transmembrane region" description="Helical" evidence="1">
    <location>
        <begin position="46"/>
        <end position="68"/>
    </location>
</feature>
<keyword evidence="1" id="KW-0812">Transmembrane</keyword>
<organism evidence="3 4">
    <name type="scientific">Armillaria tabescens</name>
    <name type="common">Ringless honey mushroom</name>
    <name type="synonym">Agaricus tabescens</name>
    <dbReference type="NCBI Taxonomy" id="1929756"/>
    <lineage>
        <taxon>Eukaryota</taxon>
        <taxon>Fungi</taxon>
        <taxon>Dikarya</taxon>
        <taxon>Basidiomycota</taxon>
        <taxon>Agaricomycotina</taxon>
        <taxon>Agaricomycetes</taxon>
        <taxon>Agaricomycetidae</taxon>
        <taxon>Agaricales</taxon>
        <taxon>Marasmiineae</taxon>
        <taxon>Physalacriaceae</taxon>
        <taxon>Desarmillaria</taxon>
    </lineage>
</organism>
<sequence>MDDMQGISSAAMLVYGFTASFMSGTIVFQVLTDLTFGSSQKRCNTLVIWVLDIIHSAFILFSLCDYFITFSGAEGMDDHIPWSIALTVAITMIQALFIQYLFTRELHRCSDRNWTITAPILVLSFIQLVTSSVSTFEMMRLQKFSTFHQLYPGLVFATSLSLSVVVNLLITGWLCYFLRSLQREFGLPSEIIGRVKYYTLSCGWFISITTIGALLFWVALPTDPACFLALYLVIGKLYVISFLAVRASRTQILGFRGEREGWGELFILRSKKSGTEIPNEPLDGMFVYYPKENVQQVEVIVKETFDYGKRFHGASKEYHSQYLSAPRKPTLAV</sequence>
<gene>
    <name evidence="3" type="ORF">EV420DRAFT_1548738</name>
</gene>
<dbReference type="Pfam" id="PF20152">
    <property type="entry name" value="DUF6534"/>
    <property type="match status" value="1"/>
</dbReference>
<dbReference type="PANTHER" id="PTHR40465:SF1">
    <property type="entry name" value="DUF6534 DOMAIN-CONTAINING PROTEIN"/>
    <property type="match status" value="1"/>
</dbReference>
<keyword evidence="1" id="KW-1133">Transmembrane helix</keyword>
<accession>A0AA39KCM8</accession>
<feature type="transmembrane region" description="Helical" evidence="1">
    <location>
        <begin position="80"/>
        <end position="102"/>
    </location>
</feature>